<dbReference type="CDD" id="cd06974">
    <property type="entry name" value="TerD_like"/>
    <property type="match status" value="1"/>
</dbReference>
<protein>
    <submittedName>
        <fullName evidence="3">TerD family protein</fullName>
    </submittedName>
</protein>
<comment type="caution">
    <text evidence="3">The sequence shown here is derived from an EMBL/GenBank/DDBJ whole genome shotgun (WGS) entry which is preliminary data.</text>
</comment>
<reference evidence="3 4" key="1">
    <citation type="submission" date="2021-02" db="EMBL/GenBank/DDBJ databases">
        <title>Streptomyces spirodelae sp. nov., isolated from duckweed.</title>
        <authorList>
            <person name="Saimee Y."/>
            <person name="Duangmal K."/>
        </authorList>
    </citation>
    <scope>NUCLEOTIDE SEQUENCE [LARGE SCALE GENOMIC DNA]</scope>
    <source>
        <strain evidence="3 4">DW4-2</strain>
    </source>
</reference>
<evidence type="ECO:0000313" key="3">
    <source>
        <dbReference type="EMBL" id="MBO8188698.1"/>
    </source>
</evidence>
<dbReference type="PANTHER" id="PTHR32097">
    <property type="entry name" value="CAMP-BINDING PROTEIN 1-RELATED"/>
    <property type="match status" value="1"/>
</dbReference>
<evidence type="ECO:0000313" key="4">
    <source>
        <dbReference type="Proteomes" id="UP001518976"/>
    </source>
</evidence>
<name>A0ABS3WZZ4_9ACTN</name>
<proteinExistence type="inferred from homology"/>
<sequence length="179" mass="19495">MSSLNKGLGKVEVTLKWDPSPMGEPPHDLDIVAATYTADAPYGEPAYLVHFDSRAPDGTITLNRDSKTGQGFGSDEVMTLELERLAERYVRVVVGVAIQQGEGHKTFAHVPNTGVRIREGYEELFDYDFSGVAGATAATVAEFVRGETGEWHHRAALRGYEGAPEDFASHMGIPQQRSS</sequence>
<keyword evidence="4" id="KW-1185">Reference proteome</keyword>
<dbReference type="EMBL" id="JAFFZN010000026">
    <property type="protein sequence ID" value="MBO8188698.1"/>
    <property type="molecule type" value="Genomic_DNA"/>
</dbReference>
<evidence type="ECO:0000259" key="2">
    <source>
        <dbReference type="Pfam" id="PF02342"/>
    </source>
</evidence>
<dbReference type="Proteomes" id="UP001518976">
    <property type="component" value="Unassembled WGS sequence"/>
</dbReference>
<comment type="similarity">
    <text evidence="1">Belongs to the CAPAB/TerDEXZ family.</text>
</comment>
<dbReference type="Gene3D" id="2.60.60.30">
    <property type="entry name" value="sav2460 like domains"/>
    <property type="match status" value="1"/>
</dbReference>
<gene>
    <name evidence="3" type="ORF">JW592_24960</name>
</gene>
<evidence type="ECO:0000256" key="1">
    <source>
        <dbReference type="ARBA" id="ARBA00008775"/>
    </source>
</evidence>
<dbReference type="PANTHER" id="PTHR32097:SF4">
    <property type="entry name" value="GENERAL STRESS PROTEIN 16U"/>
    <property type="match status" value="1"/>
</dbReference>
<dbReference type="InterPro" id="IPR003325">
    <property type="entry name" value="TerD"/>
</dbReference>
<organism evidence="3 4">
    <name type="scientific">Streptomyces spirodelae</name>
    <dbReference type="NCBI Taxonomy" id="2812904"/>
    <lineage>
        <taxon>Bacteria</taxon>
        <taxon>Bacillati</taxon>
        <taxon>Actinomycetota</taxon>
        <taxon>Actinomycetes</taxon>
        <taxon>Kitasatosporales</taxon>
        <taxon>Streptomycetaceae</taxon>
        <taxon>Streptomyces</taxon>
    </lineage>
</organism>
<feature type="domain" description="TerD" evidence="2">
    <location>
        <begin position="5"/>
        <end position="163"/>
    </location>
</feature>
<dbReference type="RefSeq" id="WP_209267472.1">
    <property type="nucleotide sequence ID" value="NZ_JAFFZN010000026.1"/>
</dbReference>
<dbReference type="InterPro" id="IPR051324">
    <property type="entry name" value="Stress/Tellurium_Resist"/>
</dbReference>
<accession>A0ABS3WZZ4</accession>
<dbReference type="Pfam" id="PF02342">
    <property type="entry name" value="TerD"/>
    <property type="match status" value="1"/>
</dbReference>